<name>A0ABU8AL72_9ACTN</name>
<dbReference type="PROSITE" id="PS51257">
    <property type="entry name" value="PROKAR_LIPOPROTEIN"/>
    <property type="match status" value="1"/>
</dbReference>
<accession>A0ABU8AL72</accession>
<keyword evidence="4" id="KW-1185">Reference proteome</keyword>
<keyword evidence="2" id="KW-0732">Signal</keyword>
<proteinExistence type="predicted"/>
<organism evidence="3 4">
    <name type="scientific">Streptomyces bottropensis</name>
    <dbReference type="NCBI Taxonomy" id="42235"/>
    <lineage>
        <taxon>Bacteria</taxon>
        <taxon>Bacillati</taxon>
        <taxon>Actinomycetota</taxon>
        <taxon>Actinomycetes</taxon>
        <taxon>Kitasatosporales</taxon>
        <taxon>Streptomycetaceae</taxon>
        <taxon>Streptomyces</taxon>
    </lineage>
</organism>
<dbReference type="RefSeq" id="WP_334658681.1">
    <property type="nucleotide sequence ID" value="NZ_JARULZ010000001.1"/>
</dbReference>
<reference evidence="3" key="1">
    <citation type="submission" date="2023-04" db="EMBL/GenBank/DDBJ databases">
        <title>Genomic diversity of scab-causing Streptomyces spp. in the province of Quebec, Canada.</title>
        <authorList>
            <person name="Biessy A."/>
            <person name="Cadieux M."/>
            <person name="Ciotola M."/>
            <person name="Filion M."/>
        </authorList>
    </citation>
    <scope>NUCLEOTIDE SEQUENCE</scope>
    <source>
        <strain evidence="3">B21-115</strain>
    </source>
</reference>
<evidence type="ECO:0000256" key="1">
    <source>
        <dbReference type="SAM" id="MobiDB-lite"/>
    </source>
</evidence>
<feature type="chain" id="PRO_5045491375" description="Lipoprotein" evidence="2">
    <location>
        <begin position="30"/>
        <end position="185"/>
    </location>
</feature>
<gene>
    <name evidence="3" type="ORF">QBA35_13860</name>
</gene>
<evidence type="ECO:0000313" key="4">
    <source>
        <dbReference type="Proteomes" id="UP001310290"/>
    </source>
</evidence>
<sequence>MSRPARMPRRTLTALVLMSAALLSTGACSSDGGTGPPKQQPVRTAQPSQAETDPATGSDGADEADVPEVSVDRAPDLQMADRVILRRDGTRGNASMEFGKARQGDGDTMSVGVECEGKGRIEVTLRPLHTSFSMECREGEVTGEYNQLTQDAADRAGTVSVTAPSGVRWSLSIGRGEPAEQDLDG</sequence>
<evidence type="ECO:0000256" key="2">
    <source>
        <dbReference type="SAM" id="SignalP"/>
    </source>
</evidence>
<evidence type="ECO:0000313" key="3">
    <source>
        <dbReference type="EMBL" id="MEH0634432.1"/>
    </source>
</evidence>
<feature type="signal peptide" evidence="2">
    <location>
        <begin position="1"/>
        <end position="29"/>
    </location>
</feature>
<dbReference type="EMBL" id="JARULZ010000001">
    <property type="protein sequence ID" value="MEH0634432.1"/>
    <property type="molecule type" value="Genomic_DNA"/>
</dbReference>
<dbReference type="Proteomes" id="UP001310290">
    <property type="component" value="Unassembled WGS sequence"/>
</dbReference>
<feature type="compositionally biased region" description="Polar residues" evidence="1">
    <location>
        <begin position="41"/>
        <end position="51"/>
    </location>
</feature>
<protein>
    <recommendedName>
        <fullName evidence="5">Lipoprotein</fullName>
    </recommendedName>
</protein>
<evidence type="ECO:0008006" key="5">
    <source>
        <dbReference type="Google" id="ProtNLM"/>
    </source>
</evidence>
<comment type="caution">
    <text evidence="3">The sequence shown here is derived from an EMBL/GenBank/DDBJ whole genome shotgun (WGS) entry which is preliminary data.</text>
</comment>
<feature type="region of interest" description="Disordered" evidence="1">
    <location>
        <begin position="25"/>
        <end position="75"/>
    </location>
</feature>